<dbReference type="PANTHER" id="PTHR42889">
    <property type="entry name" value="BLR3681 PROTEIN"/>
    <property type="match status" value="1"/>
</dbReference>
<keyword evidence="2" id="KW-0378">Hydrolase</keyword>
<keyword evidence="3" id="KW-1185">Reference proteome</keyword>
<dbReference type="PANTHER" id="PTHR42889:SF1">
    <property type="entry name" value="BLR3681 PROTEIN"/>
    <property type="match status" value="1"/>
</dbReference>
<accession>A0ABS4W688</accession>
<organism evidence="2 3">
    <name type="scientific">Pseudonocardia parietis</name>
    <dbReference type="NCBI Taxonomy" id="570936"/>
    <lineage>
        <taxon>Bacteria</taxon>
        <taxon>Bacillati</taxon>
        <taxon>Actinomycetota</taxon>
        <taxon>Actinomycetes</taxon>
        <taxon>Pseudonocardiales</taxon>
        <taxon>Pseudonocardiaceae</taxon>
        <taxon>Pseudonocardia</taxon>
    </lineage>
</organism>
<dbReference type="SUPFAM" id="SSF51556">
    <property type="entry name" value="Metallo-dependent hydrolases"/>
    <property type="match status" value="1"/>
</dbReference>
<sequence>MEGVEAEVDRCCGGAGVPFVVDAQVHGWDGRPHNQAGPAGEQFVADLHHRHRMVDPSPRPLSADVFGLVTPDALGAHVLSAVDRAVLVPATFDDLFVLGFAAPTWHAELAEEHPGRLVLVGELDPADRARARGIGAQVARGGFRALTVLPARRPETAVSLRTPWLRRTLIRAEQGGARVVHLGVAPTARPPLSAPDWAHAGVVQGGDAAPRPRWPSWAEPVRAGSALPVRARTAGPLPAGSVDVAEVRELAAALPRVRFVLGAASAPTAALLRLARLPNVYVLLTDLLIALRRNPVPAAEALGELLAAYGPDRLMFGSGYPLVRPARLIRDLMTFRYPDALRGRFPELDDDVREALLGGTAARLYDLAAPQAPCTEMHRARSPVLAGRAPRR</sequence>
<proteinExistence type="predicted"/>
<dbReference type="InterPro" id="IPR006680">
    <property type="entry name" value="Amidohydro-rel"/>
</dbReference>
<feature type="domain" description="Amidohydrolase-related" evidence="1">
    <location>
        <begin position="79"/>
        <end position="367"/>
    </location>
</feature>
<dbReference type="InterPro" id="IPR032466">
    <property type="entry name" value="Metal_Hydrolase"/>
</dbReference>
<protein>
    <submittedName>
        <fullName evidence="2">TIM-barrel fold metal-dependent hydrolase</fullName>
    </submittedName>
</protein>
<comment type="caution">
    <text evidence="2">The sequence shown here is derived from an EMBL/GenBank/DDBJ whole genome shotgun (WGS) entry which is preliminary data.</text>
</comment>
<name>A0ABS4W688_9PSEU</name>
<dbReference type="EMBL" id="JAGINU010000001">
    <property type="protein sequence ID" value="MBP2371139.1"/>
    <property type="molecule type" value="Genomic_DNA"/>
</dbReference>
<dbReference type="Pfam" id="PF04909">
    <property type="entry name" value="Amidohydro_2"/>
    <property type="match status" value="1"/>
</dbReference>
<gene>
    <name evidence="2" type="ORF">JOF36_006835</name>
</gene>
<evidence type="ECO:0000313" key="3">
    <source>
        <dbReference type="Proteomes" id="UP001519295"/>
    </source>
</evidence>
<reference evidence="2 3" key="1">
    <citation type="submission" date="2021-03" db="EMBL/GenBank/DDBJ databases">
        <title>Sequencing the genomes of 1000 actinobacteria strains.</title>
        <authorList>
            <person name="Klenk H.-P."/>
        </authorList>
    </citation>
    <scope>NUCLEOTIDE SEQUENCE [LARGE SCALE GENOMIC DNA]</scope>
    <source>
        <strain evidence="2 3">DSM 45256</strain>
    </source>
</reference>
<dbReference type="GO" id="GO:0016787">
    <property type="term" value="F:hydrolase activity"/>
    <property type="evidence" value="ECO:0007669"/>
    <property type="project" value="UniProtKB-KW"/>
</dbReference>
<dbReference type="Proteomes" id="UP001519295">
    <property type="component" value="Unassembled WGS sequence"/>
</dbReference>
<evidence type="ECO:0000313" key="2">
    <source>
        <dbReference type="EMBL" id="MBP2371139.1"/>
    </source>
</evidence>
<evidence type="ECO:0000259" key="1">
    <source>
        <dbReference type="Pfam" id="PF04909"/>
    </source>
</evidence>
<dbReference type="Gene3D" id="3.20.20.140">
    <property type="entry name" value="Metal-dependent hydrolases"/>
    <property type="match status" value="1"/>
</dbReference>